<name>A0AAE3F260_9FIRM</name>
<comment type="caution">
    <text evidence="1">The sequence shown here is derived from an EMBL/GenBank/DDBJ whole genome shotgun (WGS) entry which is preliminary data.</text>
</comment>
<gene>
    <name evidence="1" type="ORF">L0N21_08280</name>
</gene>
<sequence length="64" mass="7254">MGLFAVAYGKPLYVESSHHFTPKELEAKKKNCVHAKAGRSLKEDEIIFYSEAAMVMNYLVEFDA</sequence>
<dbReference type="Gene3D" id="3.90.228.10">
    <property type="match status" value="1"/>
</dbReference>
<accession>A0AAE3F260</accession>
<reference evidence="1" key="1">
    <citation type="submission" date="2022-01" db="EMBL/GenBank/DDBJ databases">
        <title>Collection of gut derived symbiotic bacterial strains cultured from healthy donors.</title>
        <authorList>
            <person name="Lin H."/>
            <person name="Kohout C."/>
            <person name="Waligurski E."/>
            <person name="Pamer E.G."/>
        </authorList>
    </citation>
    <scope>NUCLEOTIDE SEQUENCE</scope>
    <source>
        <strain evidence="1">DFI.5.49</strain>
    </source>
</reference>
<dbReference type="EMBL" id="JAKNFS010000010">
    <property type="protein sequence ID" value="MCG4765504.1"/>
    <property type="molecule type" value="Genomic_DNA"/>
</dbReference>
<evidence type="ECO:0000313" key="2">
    <source>
        <dbReference type="Proteomes" id="UP001199915"/>
    </source>
</evidence>
<dbReference type="RefSeq" id="WP_238033146.1">
    <property type="nucleotide sequence ID" value="NZ_JAKNFS010000010.1"/>
</dbReference>
<organism evidence="1 2">
    <name type="scientific">Fusicatenibacter saccharivorans</name>
    <dbReference type="NCBI Taxonomy" id="1150298"/>
    <lineage>
        <taxon>Bacteria</taxon>
        <taxon>Bacillati</taxon>
        <taxon>Bacillota</taxon>
        <taxon>Clostridia</taxon>
        <taxon>Lachnospirales</taxon>
        <taxon>Lachnospiraceae</taxon>
        <taxon>Fusicatenibacter</taxon>
    </lineage>
</organism>
<dbReference type="AlphaFoldDB" id="A0AAE3F260"/>
<dbReference type="Proteomes" id="UP001199915">
    <property type="component" value="Unassembled WGS sequence"/>
</dbReference>
<evidence type="ECO:0000313" key="1">
    <source>
        <dbReference type="EMBL" id="MCG4765504.1"/>
    </source>
</evidence>
<protein>
    <submittedName>
        <fullName evidence="1">Uncharacterized protein</fullName>
    </submittedName>
</protein>
<proteinExistence type="predicted"/>